<feature type="compositionally biased region" description="Basic and acidic residues" evidence="1">
    <location>
        <begin position="54"/>
        <end position="63"/>
    </location>
</feature>
<dbReference type="AlphaFoldDB" id="A0A3P6SAI6"/>
<name>A0A3P6SAI6_CYLGO</name>
<feature type="compositionally biased region" description="Low complexity" evidence="1">
    <location>
        <begin position="138"/>
        <end position="175"/>
    </location>
</feature>
<sequence length="407" mass="45596">MDIKEDISEEETAVLKEESDLEYVSDEKKIKLETATRDMSIAEENGFTTMSTKDTAEEEKNAVEIDDANSSSVSSERSETPAMELDSLETDFVNNHDGMESATAGRAEPHAGRRLKNGFVNPEVQNKVIYEGSEGKSDSSSPPEVPLSSSAEHPSSSSPPERPSSSASRSSTHESGAVEFNSELRCEHGGINLDEFRQAVSPAEWKQLSSYFDPATTFVVRCDEPICQECEREFHEQQCGKQELKESLRDLRNRIGELLREIDRRRPTEEEYGTIYSRGICSQFLSKLTATIKARSLSIMLPTICQECVMCTHGLPNVGLSCDLGSVHLVALTEKEWNRICEEIANGLGLDGSARPNPIVISERGQNYMQPRSWFAALIYDYCDVLSMLRFVHYVCRFFLMLSQRIL</sequence>
<reference evidence="3 4" key="1">
    <citation type="submission" date="2018-11" db="EMBL/GenBank/DDBJ databases">
        <authorList>
            <consortium name="Pathogen Informatics"/>
        </authorList>
    </citation>
    <scope>NUCLEOTIDE SEQUENCE [LARGE SCALE GENOMIC DNA]</scope>
</reference>
<dbReference type="Pfam" id="PF24543">
    <property type="entry name" value="Usp-48"/>
    <property type="match status" value="1"/>
</dbReference>
<accession>A0A3P6SAI6</accession>
<evidence type="ECO:0000256" key="1">
    <source>
        <dbReference type="SAM" id="MobiDB-lite"/>
    </source>
</evidence>
<feature type="region of interest" description="Disordered" evidence="1">
    <location>
        <begin position="132"/>
        <end position="181"/>
    </location>
</feature>
<proteinExistence type="predicted"/>
<dbReference type="Proteomes" id="UP000271889">
    <property type="component" value="Unassembled WGS sequence"/>
</dbReference>
<protein>
    <recommendedName>
        <fullName evidence="2">USP48 domain-containing protein</fullName>
    </recommendedName>
</protein>
<organism evidence="3 4">
    <name type="scientific">Cylicostephanus goldi</name>
    <name type="common">Nematode worm</name>
    <dbReference type="NCBI Taxonomy" id="71465"/>
    <lineage>
        <taxon>Eukaryota</taxon>
        <taxon>Metazoa</taxon>
        <taxon>Ecdysozoa</taxon>
        <taxon>Nematoda</taxon>
        <taxon>Chromadorea</taxon>
        <taxon>Rhabditida</taxon>
        <taxon>Rhabditina</taxon>
        <taxon>Rhabditomorpha</taxon>
        <taxon>Strongyloidea</taxon>
        <taxon>Strongylidae</taxon>
        <taxon>Cylicostephanus</taxon>
    </lineage>
</organism>
<keyword evidence="4" id="KW-1185">Reference proteome</keyword>
<dbReference type="EMBL" id="UYRV01004461">
    <property type="protein sequence ID" value="VDK51521.1"/>
    <property type="molecule type" value="Genomic_DNA"/>
</dbReference>
<evidence type="ECO:0000313" key="4">
    <source>
        <dbReference type="Proteomes" id="UP000271889"/>
    </source>
</evidence>
<evidence type="ECO:0000259" key="2">
    <source>
        <dbReference type="Pfam" id="PF24543"/>
    </source>
</evidence>
<evidence type="ECO:0000313" key="3">
    <source>
        <dbReference type="EMBL" id="VDK51521.1"/>
    </source>
</evidence>
<feature type="domain" description="USP48" evidence="2">
    <location>
        <begin position="244"/>
        <end position="346"/>
    </location>
</feature>
<gene>
    <name evidence="3" type="ORF">CGOC_LOCUS2094</name>
</gene>
<feature type="region of interest" description="Disordered" evidence="1">
    <location>
        <begin position="41"/>
        <end position="120"/>
    </location>
</feature>
<dbReference type="InterPro" id="IPR057775">
    <property type="entry name" value="USP48_dom"/>
</dbReference>
<dbReference type="OrthoDB" id="5839119at2759"/>